<evidence type="ECO:0000313" key="2">
    <source>
        <dbReference type="EMBL" id="RUR30793.1"/>
    </source>
</evidence>
<name>A0A3S0WJN9_9GAMM</name>
<gene>
    <name evidence="2" type="ORF">ELY33_08220</name>
</gene>
<organism evidence="2 3">
    <name type="scientific">Vreelandella andesensis</name>
    <dbReference type="NCBI Taxonomy" id="447567"/>
    <lineage>
        <taxon>Bacteria</taxon>
        <taxon>Pseudomonadati</taxon>
        <taxon>Pseudomonadota</taxon>
        <taxon>Gammaproteobacteria</taxon>
        <taxon>Oceanospirillales</taxon>
        <taxon>Halomonadaceae</taxon>
        <taxon>Vreelandella</taxon>
    </lineage>
</organism>
<dbReference type="OrthoDB" id="323463at2"/>
<dbReference type="Proteomes" id="UP000287336">
    <property type="component" value="Unassembled WGS sequence"/>
</dbReference>
<sequence length="511" mass="57086">MSDWTSGYVADINYTYGYYAELNPLRIALGFINAGIRPPNVINACELGFGQGISTNIHAAASQINWFGTDFNPHQAAFAQELSSISGASAKLHDDAFDEFCQRDDLPEFDYIGLHGIWSWISDENRSVIVDFIRRKLKVGGVLYISYNTQPGWAAMVPMRDLLAEHADIMSAQGAGTISRIDDAIAFAEKLVAVNPEYCSANPQIKDRLAKIKQGNKNYVAHEYFNRDWEPMAFAKMARWLEPAKMEWACSARYADAIESIQLTNDQQALINNIPNSLFRQSVRDFCENRQFRTDYWVKGARRLSELDKNEMLDELRVMMGVPRKEVQLKIAGRLGNFDLPSNIYTPLLDALSSYQPVSIAELWQVAKAKGVGRSAMNSAIAILAAKGVILPAQSDDIISKSAPKTDRLNRFLMSQSRSTTELSYLASPVTGGGIAVSLFHQFFLLATLEGETDAKTLAVFAWRILASQNKCLLKEGKPISDENENLAELERQAGIFLDERLPLYRALKII</sequence>
<dbReference type="CDD" id="cd02440">
    <property type="entry name" value="AdoMet_MTases"/>
    <property type="match status" value="1"/>
</dbReference>
<keyword evidence="2" id="KW-0489">Methyltransferase</keyword>
<feature type="domain" description="Methyltransferase regulatory" evidence="1">
    <location>
        <begin position="216"/>
        <end position="299"/>
    </location>
</feature>
<dbReference type="SUPFAM" id="SSF53335">
    <property type="entry name" value="S-adenosyl-L-methionine-dependent methyltransferases"/>
    <property type="match status" value="1"/>
</dbReference>
<accession>A0A3S0WJN9</accession>
<dbReference type="GO" id="GO:0032259">
    <property type="term" value="P:methylation"/>
    <property type="evidence" value="ECO:0007669"/>
    <property type="project" value="UniProtKB-KW"/>
</dbReference>
<dbReference type="InterPro" id="IPR029063">
    <property type="entry name" value="SAM-dependent_MTases_sf"/>
</dbReference>
<dbReference type="InterPro" id="IPR018773">
    <property type="entry name" value="MeTrfase_reg_dom_prd"/>
</dbReference>
<dbReference type="GO" id="GO:0008168">
    <property type="term" value="F:methyltransferase activity"/>
    <property type="evidence" value="ECO:0007669"/>
    <property type="project" value="UniProtKB-KW"/>
</dbReference>
<comment type="caution">
    <text evidence="2">The sequence shown here is derived from an EMBL/GenBank/DDBJ whole genome shotgun (WGS) entry which is preliminary data.</text>
</comment>
<keyword evidence="3" id="KW-1185">Reference proteome</keyword>
<proteinExistence type="predicted"/>
<dbReference type="AlphaFoldDB" id="A0A3S0WJN9"/>
<dbReference type="EMBL" id="RZHG01000018">
    <property type="protein sequence ID" value="RUR30793.1"/>
    <property type="molecule type" value="Genomic_DNA"/>
</dbReference>
<protein>
    <submittedName>
        <fullName evidence="2">Methyltransferase</fullName>
    </submittedName>
</protein>
<reference evidence="2 3" key="1">
    <citation type="submission" date="2018-12" db="EMBL/GenBank/DDBJ databases">
        <title>three novel Halomonas strain isolated from plants.</title>
        <authorList>
            <person name="Sun C."/>
        </authorList>
    </citation>
    <scope>NUCLEOTIDE SEQUENCE [LARGE SCALE GENOMIC DNA]</scope>
    <source>
        <strain evidence="2 3">DSM 19434</strain>
    </source>
</reference>
<dbReference type="Pfam" id="PF10119">
    <property type="entry name" value="MethyTransf_Reg"/>
    <property type="match status" value="1"/>
</dbReference>
<keyword evidence="2" id="KW-0808">Transferase</keyword>
<dbReference type="Gene3D" id="3.40.50.150">
    <property type="entry name" value="Vaccinia Virus protein VP39"/>
    <property type="match status" value="1"/>
</dbReference>
<evidence type="ECO:0000313" key="3">
    <source>
        <dbReference type="Proteomes" id="UP000287336"/>
    </source>
</evidence>
<evidence type="ECO:0000259" key="1">
    <source>
        <dbReference type="Pfam" id="PF10119"/>
    </source>
</evidence>